<protein>
    <submittedName>
        <fullName evidence="1">DUF3419 family protein</fullName>
    </submittedName>
</protein>
<reference evidence="1" key="1">
    <citation type="submission" date="2022-07" db="EMBL/GenBank/DDBJ databases">
        <title>Ectorhizobium quercum gen.nov., sp. nov.</title>
        <authorList>
            <person name="Ma T."/>
            <person name="Li Y."/>
        </authorList>
    </citation>
    <scope>NUCLEOTIDE SEQUENCE</scope>
    <source>
        <strain evidence="1">BDR2-2</strain>
    </source>
</reference>
<gene>
    <name evidence="1" type="ORF">NOF55_05115</name>
</gene>
<keyword evidence="2" id="KW-1185">Reference proteome</keyword>
<dbReference type="AlphaFoldDB" id="A0AAE3MY87"/>
<dbReference type="PANTHER" id="PTHR47473">
    <property type="entry name" value="BTA1P"/>
    <property type="match status" value="1"/>
</dbReference>
<proteinExistence type="predicted"/>
<sequence length="416" mass="47047">MTRHERNPIGNGPGKVGEAMLRHRTLSADGLSERLFRILFSGLVYPQIWEDPEVDMEAMDLAPGHRIVTIGSGGCNMLAYLSRSPARIDVVDLNRHHVALNRLKLAAFRHLPGHDDVLRHFIGHNLRGNVQAYDRFVAPHLDPETRAYWNRRGLTARRRITMFNGNIYRKGLLGRFIGTGHAIARLHGVKLKDITAARTIEEQERFFETRVAPLFDKPAIRWATSRKSSLFGLGIPPQQFDELAGASGDGTVGPVLKERLRRLACGFPLESNYFAWQAFARRYPAPGEGPLPAYLRPDYYAAIKASASRVSVHHESVTDLLARRPAASVDRYCLLDAQDWMTTRQLNALWREITRTAAPGARVIFRTAAEASILPERLDPGLINRWHYRQDESRAFTARDRSAIYGGFHLYERLDA</sequence>
<dbReference type="RefSeq" id="WP_306410935.1">
    <property type="nucleotide sequence ID" value="NZ_JANFPI010000002.1"/>
</dbReference>
<evidence type="ECO:0000313" key="1">
    <source>
        <dbReference type="EMBL" id="MCX8996481.1"/>
    </source>
</evidence>
<evidence type="ECO:0000313" key="2">
    <source>
        <dbReference type="Proteomes" id="UP001208771"/>
    </source>
</evidence>
<dbReference type="SUPFAM" id="SSF53335">
    <property type="entry name" value="S-adenosyl-L-methionine-dependent methyltransferases"/>
    <property type="match status" value="1"/>
</dbReference>
<dbReference type="PANTHER" id="PTHR47473:SF1">
    <property type="entry name" value="METHYLTRANSFERASE DOMAIN-CONTAINING PROTEIN"/>
    <property type="match status" value="1"/>
</dbReference>
<dbReference type="InterPro" id="IPR021829">
    <property type="entry name" value="DUF3419"/>
</dbReference>
<dbReference type="InterPro" id="IPR029063">
    <property type="entry name" value="SAM-dependent_MTases_sf"/>
</dbReference>
<dbReference type="EMBL" id="JANFPI010000002">
    <property type="protein sequence ID" value="MCX8996481.1"/>
    <property type="molecule type" value="Genomic_DNA"/>
</dbReference>
<accession>A0AAE3MY87</accession>
<name>A0AAE3MY87_9HYPH</name>
<comment type="caution">
    <text evidence="1">The sequence shown here is derived from an EMBL/GenBank/DDBJ whole genome shotgun (WGS) entry which is preliminary data.</text>
</comment>
<organism evidence="1 2">
    <name type="scientific">Ectorhizobium quercum</name>
    <dbReference type="NCBI Taxonomy" id="2965071"/>
    <lineage>
        <taxon>Bacteria</taxon>
        <taxon>Pseudomonadati</taxon>
        <taxon>Pseudomonadota</taxon>
        <taxon>Alphaproteobacteria</taxon>
        <taxon>Hyphomicrobiales</taxon>
        <taxon>Rhizobiaceae</taxon>
        <taxon>Ectorhizobium</taxon>
    </lineage>
</organism>
<dbReference type="Pfam" id="PF11899">
    <property type="entry name" value="DUF3419"/>
    <property type="match status" value="1"/>
</dbReference>
<dbReference type="Proteomes" id="UP001208771">
    <property type="component" value="Unassembled WGS sequence"/>
</dbReference>